<name>A0A1G1Z816_9BACT</name>
<accession>A0A1G1Z816</accession>
<sequence>MDREIKDCQNCKAPFEIDSADFAFYAKMDVPPPTWCPECRMIRRMAFWNERNFFKRIDEGGKAILSTYPQESPHKVIDRDFWWSDKFDAASYGRDYDFSRPFFEQFGELLLSVPLPSRLTVGLVNSDYSNASDYIKNCYMCFNASTSEDCFYGVFFTDSRDSVDVLDSDWLESSWEIYSGGNCYRVFYGARVSDCRDSYFLYNCSNVSDCFGCVNLRHKQYHIFNEPYSREDYFRKLKEMNLGSHASFERWRKEFREFVLKFPHKYINGLSNVNVSGDDINQAKDVKESYEIYEAENIAYCQSVGQHTKDSYDFTNWGRASQLVYESVDCGSSSRGLKFCSGCFSGCRDLEYSISCFSSENCFGCVGLKKKKYCIFNKQYSKEEYEKLRAKIVEHMNVMPYVDKLGRIYKYGEFFPLAMAPFAANETAIMDFTDMTMEKALRYGLAWRESKTSEYKITILSKDLPDHIKDVAESVTKEAIGCTNCKQAYRIIPKELEFYKRFQIPLPRLCHNCRFKERIKQRNFPKLFSRNCQCAGAMSENGIYKNTVEHIHGVSICPNQFKTAYSPDKPEIIYCEKCYQQEVV</sequence>
<reference evidence="1 2" key="1">
    <citation type="journal article" date="2016" name="Nat. Commun.">
        <title>Thousands of microbial genomes shed light on interconnected biogeochemical processes in an aquifer system.</title>
        <authorList>
            <person name="Anantharaman K."/>
            <person name="Brown C.T."/>
            <person name="Hug L.A."/>
            <person name="Sharon I."/>
            <person name="Castelle C.J."/>
            <person name="Probst A.J."/>
            <person name="Thomas B.C."/>
            <person name="Singh A."/>
            <person name="Wilkins M.J."/>
            <person name="Karaoz U."/>
            <person name="Brodie E.L."/>
            <person name="Williams K.H."/>
            <person name="Hubbard S.S."/>
            <person name="Banfield J.F."/>
        </authorList>
    </citation>
    <scope>NUCLEOTIDE SEQUENCE [LARGE SCALE GENOMIC DNA]</scope>
</reference>
<dbReference type="EMBL" id="MHIY01000005">
    <property type="protein sequence ID" value="OGY60196.1"/>
    <property type="molecule type" value="Genomic_DNA"/>
</dbReference>
<dbReference type="STRING" id="1797690.A3B23_00585"/>
<evidence type="ECO:0000313" key="2">
    <source>
        <dbReference type="Proteomes" id="UP000178744"/>
    </source>
</evidence>
<dbReference type="Proteomes" id="UP000178744">
    <property type="component" value="Unassembled WGS sequence"/>
</dbReference>
<protein>
    <submittedName>
        <fullName evidence="1">Uncharacterized protein</fullName>
    </submittedName>
</protein>
<organism evidence="1 2">
    <name type="scientific">Candidatus Colwellbacteria bacterium RIFCSPLOWO2_01_FULL_48_10</name>
    <dbReference type="NCBI Taxonomy" id="1797690"/>
    <lineage>
        <taxon>Bacteria</taxon>
        <taxon>Candidatus Colwelliibacteriota</taxon>
    </lineage>
</organism>
<gene>
    <name evidence="1" type="ORF">A3B23_00585</name>
</gene>
<dbReference type="AlphaFoldDB" id="A0A1G1Z816"/>
<proteinExistence type="predicted"/>
<evidence type="ECO:0000313" key="1">
    <source>
        <dbReference type="EMBL" id="OGY60196.1"/>
    </source>
</evidence>
<comment type="caution">
    <text evidence="1">The sequence shown here is derived from an EMBL/GenBank/DDBJ whole genome shotgun (WGS) entry which is preliminary data.</text>
</comment>